<dbReference type="PANTHER" id="PTHR31435:SF10">
    <property type="entry name" value="BSR4717 PROTEIN"/>
    <property type="match status" value="1"/>
</dbReference>
<dbReference type="PROSITE" id="PS51186">
    <property type="entry name" value="GNAT"/>
    <property type="match status" value="1"/>
</dbReference>
<proteinExistence type="predicted"/>
<evidence type="ECO:0000259" key="1">
    <source>
        <dbReference type="PROSITE" id="PS51186"/>
    </source>
</evidence>
<keyword evidence="4" id="KW-1185">Reference proteome</keyword>
<dbReference type="EMBL" id="JAUQYP010000001">
    <property type="protein sequence ID" value="MDO8106262.1"/>
    <property type="molecule type" value="Genomic_DNA"/>
</dbReference>
<dbReference type="PANTHER" id="PTHR31435">
    <property type="entry name" value="PROTEIN NATD1"/>
    <property type="match status" value="1"/>
</dbReference>
<dbReference type="PROSITE" id="PS51729">
    <property type="entry name" value="GNAT_YJDJ"/>
    <property type="match status" value="1"/>
</dbReference>
<dbReference type="InterPro" id="IPR000182">
    <property type="entry name" value="GNAT_dom"/>
</dbReference>
<accession>A0ABT9D617</accession>
<evidence type="ECO:0000313" key="3">
    <source>
        <dbReference type="EMBL" id="MDO8106262.1"/>
    </source>
</evidence>
<sequence length="95" mass="10197">MTDDTGAQVRYDEEAGGYLLTVEGQRAGVAEVERRGDVMAFTHTEIDPDFGGRGLGTVLVSRALADVAEEGLAVEPECTFVAGYLERHPEAARRA</sequence>
<keyword evidence="3" id="KW-0808">Transferase</keyword>
<keyword evidence="3" id="KW-0012">Acyltransferase</keyword>
<dbReference type="InterPro" id="IPR045057">
    <property type="entry name" value="Gcn5-rel_NAT"/>
</dbReference>
<dbReference type="Proteomes" id="UP001232536">
    <property type="component" value="Unassembled WGS sequence"/>
</dbReference>
<gene>
    <name evidence="3" type="ORF">Q6348_03525</name>
</gene>
<dbReference type="SUPFAM" id="SSF55729">
    <property type="entry name" value="Acyl-CoA N-acyltransferases (Nat)"/>
    <property type="match status" value="1"/>
</dbReference>
<evidence type="ECO:0000259" key="2">
    <source>
        <dbReference type="PROSITE" id="PS51729"/>
    </source>
</evidence>
<dbReference type="Pfam" id="PF14542">
    <property type="entry name" value="Acetyltransf_CG"/>
    <property type="match status" value="1"/>
</dbReference>
<name>A0ABT9D617_9CELL</name>
<comment type="caution">
    <text evidence="3">The sequence shown here is derived from an EMBL/GenBank/DDBJ whole genome shotgun (WGS) entry which is preliminary data.</text>
</comment>
<reference evidence="3 4" key="1">
    <citation type="submission" date="2023-07" db="EMBL/GenBank/DDBJ databases">
        <title>Description of novel actinomycetes strains, isolated from tidal flat sediment.</title>
        <authorList>
            <person name="Lu C."/>
        </authorList>
    </citation>
    <scope>NUCLEOTIDE SEQUENCE [LARGE SCALE GENOMIC DNA]</scope>
    <source>
        <strain evidence="3 4">SYSU T00b441</strain>
    </source>
</reference>
<dbReference type="InterPro" id="IPR016181">
    <property type="entry name" value="Acyl_CoA_acyltransferase"/>
</dbReference>
<dbReference type="EC" id="2.3.1.-" evidence="3"/>
<evidence type="ECO:0000313" key="4">
    <source>
        <dbReference type="Proteomes" id="UP001232536"/>
    </source>
</evidence>
<organism evidence="3 4">
    <name type="scientific">Actinotalea lenta</name>
    <dbReference type="NCBI Taxonomy" id="3064654"/>
    <lineage>
        <taxon>Bacteria</taxon>
        <taxon>Bacillati</taxon>
        <taxon>Actinomycetota</taxon>
        <taxon>Actinomycetes</taxon>
        <taxon>Micrococcales</taxon>
        <taxon>Cellulomonadaceae</taxon>
        <taxon>Actinotalea</taxon>
    </lineage>
</organism>
<dbReference type="GO" id="GO:0016746">
    <property type="term" value="F:acyltransferase activity"/>
    <property type="evidence" value="ECO:0007669"/>
    <property type="project" value="UniProtKB-KW"/>
</dbReference>
<feature type="domain" description="N-acetyltransferase" evidence="2">
    <location>
        <begin position="10"/>
        <end position="95"/>
    </location>
</feature>
<dbReference type="InterPro" id="IPR031165">
    <property type="entry name" value="GNAT_YJDJ"/>
</dbReference>
<dbReference type="Gene3D" id="3.40.630.30">
    <property type="match status" value="1"/>
</dbReference>
<dbReference type="RefSeq" id="WP_304599941.1">
    <property type="nucleotide sequence ID" value="NZ_JAUQYP010000001.1"/>
</dbReference>
<feature type="domain" description="N-acetyltransferase" evidence="1">
    <location>
        <begin position="1"/>
        <end position="95"/>
    </location>
</feature>
<protein>
    <submittedName>
        <fullName evidence="3">GNAT family N-acetyltransferase</fullName>
        <ecNumber evidence="3">2.3.1.-</ecNumber>
    </submittedName>
</protein>